<accession>A0A8H4XKA2</accession>
<feature type="compositionally biased region" description="Polar residues" evidence="1">
    <location>
        <begin position="104"/>
        <end position="130"/>
    </location>
</feature>
<organism evidence="2 3">
    <name type="scientific">Fusarium zealandicum</name>
    <dbReference type="NCBI Taxonomy" id="1053134"/>
    <lineage>
        <taxon>Eukaryota</taxon>
        <taxon>Fungi</taxon>
        <taxon>Dikarya</taxon>
        <taxon>Ascomycota</taxon>
        <taxon>Pezizomycotina</taxon>
        <taxon>Sordariomycetes</taxon>
        <taxon>Hypocreomycetidae</taxon>
        <taxon>Hypocreales</taxon>
        <taxon>Nectriaceae</taxon>
        <taxon>Fusarium</taxon>
        <taxon>Fusarium staphyleae species complex</taxon>
    </lineage>
</organism>
<reference evidence="2" key="1">
    <citation type="journal article" date="2020" name="BMC Genomics">
        <title>Correction to: Identification and distribution of gene clusters required for synthesis of sphingolipid metabolism inhibitors in diverse species of the filamentous fungus Fusarium.</title>
        <authorList>
            <person name="Kim H.S."/>
            <person name="Lohmar J.M."/>
            <person name="Busman M."/>
            <person name="Brown D.W."/>
            <person name="Naumann T.A."/>
            <person name="Divon H.H."/>
            <person name="Lysoe E."/>
            <person name="Uhlig S."/>
            <person name="Proctor R.H."/>
        </authorList>
    </citation>
    <scope>NUCLEOTIDE SEQUENCE</scope>
    <source>
        <strain evidence="2">NRRL 22465</strain>
    </source>
</reference>
<evidence type="ECO:0000256" key="1">
    <source>
        <dbReference type="SAM" id="MobiDB-lite"/>
    </source>
</evidence>
<evidence type="ECO:0000313" key="2">
    <source>
        <dbReference type="EMBL" id="KAF4977786.1"/>
    </source>
</evidence>
<feature type="compositionally biased region" description="Basic and acidic residues" evidence="1">
    <location>
        <begin position="40"/>
        <end position="65"/>
    </location>
</feature>
<proteinExistence type="predicted"/>
<protein>
    <submittedName>
        <fullName evidence="2">Uncharacterized protein</fullName>
    </submittedName>
</protein>
<feature type="region of interest" description="Disordered" evidence="1">
    <location>
        <begin position="103"/>
        <end position="147"/>
    </location>
</feature>
<dbReference type="AlphaFoldDB" id="A0A8H4XKA2"/>
<evidence type="ECO:0000313" key="3">
    <source>
        <dbReference type="Proteomes" id="UP000635477"/>
    </source>
</evidence>
<dbReference type="Proteomes" id="UP000635477">
    <property type="component" value="Unassembled WGS sequence"/>
</dbReference>
<dbReference type="OrthoDB" id="5143322at2759"/>
<keyword evidence="3" id="KW-1185">Reference proteome</keyword>
<feature type="region of interest" description="Disordered" evidence="1">
    <location>
        <begin position="26"/>
        <end position="65"/>
    </location>
</feature>
<reference evidence="2" key="2">
    <citation type="submission" date="2020-05" db="EMBL/GenBank/DDBJ databases">
        <authorList>
            <person name="Kim H.-S."/>
            <person name="Proctor R.H."/>
            <person name="Brown D.W."/>
        </authorList>
    </citation>
    <scope>NUCLEOTIDE SEQUENCE</scope>
    <source>
        <strain evidence="2">NRRL 22465</strain>
    </source>
</reference>
<name>A0A8H4XKA2_9HYPO</name>
<gene>
    <name evidence="2" type="ORF">FZEAL_5752</name>
</gene>
<feature type="compositionally biased region" description="Basic and acidic residues" evidence="1">
    <location>
        <begin position="137"/>
        <end position="147"/>
    </location>
</feature>
<sequence length="147" mass="15931">MGDDVDPNDGAMTDVTDPKVAISMADLSRIRQNDLPLSTQERRGPSFKPDGHNGTDHYPAAKKEGLKSKWNVSIDDEESRQVEGLLLGDARPWAAKSVMALIEQRSSANSRRPRTVTSRNGPNGNSSASVPTARPEGLTHFRPVDPG</sequence>
<dbReference type="EMBL" id="JABEYC010000418">
    <property type="protein sequence ID" value="KAF4977786.1"/>
    <property type="molecule type" value="Genomic_DNA"/>
</dbReference>
<comment type="caution">
    <text evidence="2">The sequence shown here is derived from an EMBL/GenBank/DDBJ whole genome shotgun (WGS) entry which is preliminary data.</text>
</comment>